<name>A0A330M675_9GAMM</name>
<evidence type="ECO:0000313" key="2">
    <source>
        <dbReference type="Proteomes" id="UP000250123"/>
    </source>
</evidence>
<dbReference type="Proteomes" id="UP000250123">
    <property type="component" value="Chromosome SHEWBE"/>
</dbReference>
<proteinExistence type="predicted"/>
<gene>
    <name evidence="1" type="ORF">SHEWBE_3808</name>
</gene>
<dbReference type="KEGG" id="sbk:SHEWBE_3808"/>
<organism evidence="1 2">
    <name type="scientific">Shewanella benthica</name>
    <dbReference type="NCBI Taxonomy" id="43661"/>
    <lineage>
        <taxon>Bacteria</taxon>
        <taxon>Pseudomonadati</taxon>
        <taxon>Pseudomonadota</taxon>
        <taxon>Gammaproteobacteria</taxon>
        <taxon>Alteromonadales</taxon>
        <taxon>Shewanellaceae</taxon>
        <taxon>Shewanella</taxon>
    </lineage>
</organism>
<protein>
    <submittedName>
        <fullName evidence="1">Uncharacterized protein</fullName>
    </submittedName>
</protein>
<dbReference type="AlphaFoldDB" id="A0A330M675"/>
<accession>A0A330M675</accession>
<dbReference type="EMBL" id="LS483452">
    <property type="protein sequence ID" value="SQH77771.1"/>
    <property type="molecule type" value="Genomic_DNA"/>
</dbReference>
<reference evidence="2" key="1">
    <citation type="submission" date="2018-06" db="EMBL/GenBank/DDBJ databases">
        <authorList>
            <person name="Cea G.-C."/>
            <person name="William W."/>
        </authorList>
    </citation>
    <scope>NUCLEOTIDE SEQUENCE [LARGE SCALE GENOMIC DNA]</scope>
    <source>
        <strain evidence="2">DB21MT-2</strain>
    </source>
</reference>
<evidence type="ECO:0000313" key="1">
    <source>
        <dbReference type="EMBL" id="SQH77771.1"/>
    </source>
</evidence>
<sequence length="60" mass="6572">MLPTLARITKANQLELSSFSNATSKTSDPPGNKVAARNAALNINHNSVIKAYLMKKRNFL</sequence>